<accession>A0A7G8PG47</accession>
<dbReference type="Proteomes" id="UP000515498">
    <property type="component" value="Chromosome"/>
</dbReference>
<organism evidence="2 3">
    <name type="scientific">Mycolicibacterium fluoranthenivorans</name>
    <dbReference type="NCBI Taxonomy" id="258505"/>
    <lineage>
        <taxon>Bacteria</taxon>
        <taxon>Bacillati</taxon>
        <taxon>Actinomycetota</taxon>
        <taxon>Actinomycetes</taxon>
        <taxon>Mycobacteriales</taxon>
        <taxon>Mycobacteriaceae</taxon>
        <taxon>Mycolicibacterium</taxon>
    </lineage>
</organism>
<dbReference type="SUPFAM" id="SSF54427">
    <property type="entry name" value="NTF2-like"/>
    <property type="match status" value="1"/>
</dbReference>
<dbReference type="EMBL" id="CP059894">
    <property type="protein sequence ID" value="QNJ93313.1"/>
    <property type="molecule type" value="Genomic_DNA"/>
</dbReference>
<dbReference type="KEGG" id="mflu:HZU40_02810"/>
<evidence type="ECO:0000313" key="3">
    <source>
        <dbReference type="Proteomes" id="UP000515498"/>
    </source>
</evidence>
<dbReference type="RefSeq" id="WP_187097437.1">
    <property type="nucleotide sequence ID" value="NZ_CP059894.1"/>
</dbReference>
<evidence type="ECO:0000313" key="2">
    <source>
        <dbReference type="EMBL" id="QNJ93313.1"/>
    </source>
</evidence>
<dbReference type="Pfam" id="PF13577">
    <property type="entry name" value="SnoaL_4"/>
    <property type="match status" value="1"/>
</dbReference>
<gene>
    <name evidence="2" type="ORF">HZU40_02810</name>
</gene>
<name>A0A7G8PG47_9MYCO</name>
<evidence type="ECO:0000259" key="1">
    <source>
        <dbReference type="Pfam" id="PF13577"/>
    </source>
</evidence>
<dbReference type="AlphaFoldDB" id="A0A7G8PG47"/>
<reference evidence="2 3" key="1">
    <citation type="submission" date="2020-07" db="EMBL/GenBank/DDBJ databases">
        <title>Draft genome sequence of four isobutane-metabolizing strains capable of cometabolically degrading diverse ether contaminants.</title>
        <authorList>
            <person name="Chen W."/>
            <person name="Faulkner N."/>
            <person name="Smith C."/>
            <person name="Hyman M."/>
        </authorList>
    </citation>
    <scope>NUCLEOTIDE SEQUENCE [LARGE SCALE GENOMIC DNA]</scope>
    <source>
        <strain evidence="2 3">2A</strain>
    </source>
</reference>
<dbReference type="InterPro" id="IPR037401">
    <property type="entry name" value="SnoaL-like"/>
</dbReference>
<dbReference type="InterPro" id="IPR032710">
    <property type="entry name" value="NTF2-like_dom_sf"/>
</dbReference>
<dbReference type="Gene3D" id="3.10.450.50">
    <property type="match status" value="1"/>
</dbReference>
<sequence length="182" mass="20841">MSPEALASRLAAVEDRLAIGQLPIRYALAVDGRDIESWVNLFVPDVDCGRYGRGREALRDYITPQVKTFYRSIHLICGHRVELIDATTAWGKAYCRAEHEVGEKWEIMAICYDDHYTKVDGEWLFQRRTEQHWYTADQLSRPQQAGSFVDWHTEVKPALPHAFPAWGSFWADVDTTAVTARA</sequence>
<protein>
    <submittedName>
        <fullName evidence="2">Nuclear transport factor 2 family protein</fullName>
    </submittedName>
</protein>
<proteinExistence type="predicted"/>
<feature type="domain" description="SnoaL-like" evidence="1">
    <location>
        <begin position="12"/>
        <end position="129"/>
    </location>
</feature>
<dbReference type="CDD" id="cd00531">
    <property type="entry name" value="NTF2_like"/>
    <property type="match status" value="1"/>
</dbReference>